<accession>A0A0K2U8S6</accession>
<organism evidence="3">
    <name type="scientific">Lepeophtheirus salmonis</name>
    <name type="common">Salmon louse</name>
    <name type="synonym">Caligus salmonis</name>
    <dbReference type="NCBI Taxonomy" id="72036"/>
    <lineage>
        <taxon>Eukaryota</taxon>
        <taxon>Metazoa</taxon>
        <taxon>Ecdysozoa</taxon>
        <taxon>Arthropoda</taxon>
        <taxon>Crustacea</taxon>
        <taxon>Multicrustacea</taxon>
        <taxon>Hexanauplia</taxon>
        <taxon>Copepoda</taxon>
        <taxon>Siphonostomatoida</taxon>
        <taxon>Caligidae</taxon>
        <taxon>Lepeophtheirus</taxon>
    </lineage>
</organism>
<dbReference type="EMBL" id="HACA01016750">
    <property type="protein sequence ID" value="CDW34111.1"/>
    <property type="molecule type" value="Transcribed_RNA"/>
</dbReference>
<feature type="compositionally biased region" description="Basic and acidic residues" evidence="2">
    <location>
        <begin position="613"/>
        <end position="627"/>
    </location>
</feature>
<proteinExistence type="predicted"/>
<feature type="compositionally biased region" description="Basic and acidic residues" evidence="2">
    <location>
        <begin position="399"/>
        <end position="412"/>
    </location>
</feature>
<feature type="coiled-coil region" evidence="1">
    <location>
        <begin position="43"/>
        <end position="84"/>
    </location>
</feature>
<keyword evidence="1" id="KW-0175">Coiled coil</keyword>
<dbReference type="AlphaFoldDB" id="A0A0K2U8S6"/>
<protein>
    <submittedName>
        <fullName evidence="3">Putative LOC100117442 [Nasonia vitripennis]</fullName>
    </submittedName>
</protein>
<feature type="region of interest" description="Disordered" evidence="2">
    <location>
        <begin position="428"/>
        <end position="627"/>
    </location>
</feature>
<evidence type="ECO:0000256" key="2">
    <source>
        <dbReference type="SAM" id="MobiDB-lite"/>
    </source>
</evidence>
<evidence type="ECO:0000313" key="3">
    <source>
        <dbReference type="EMBL" id="CDW34111.1"/>
    </source>
</evidence>
<feature type="compositionally biased region" description="Polar residues" evidence="2">
    <location>
        <begin position="288"/>
        <end position="303"/>
    </location>
</feature>
<evidence type="ECO:0000256" key="1">
    <source>
        <dbReference type="SAM" id="Coils"/>
    </source>
</evidence>
<feature type="compositionally biased region" description="Basic and acidic residues" evidence="2">
    <location>
        <begin position="339"/>
        <end position="349"/>
    </location>
</feature>
<name>A0A0K2U8S6_LEPSM</name>
<feature type="region of interest" description="Disordered" evidence="2">
    <location>
        <begin position="275"/>
        <end position="412"/>
    </location>
</feature>
<sequence length="627" mass="70937">MTGHRELVKRKHVSVKLKRLRMPSSDSSSNGLTLNVSSMKKNNKLLARALNQSREKIRDLEQSIMSLRTENVELRVQISDLKAQVHEASEGGKNHLVNYLEPLKNIFHGALNQSVALSAEINRALTYINVPQVTRHRSSASLSNGFSSIKFAERPRNKIKKVSPMVSGHVVHKPDIKIKKLDMNTLLGTAQSQGLRFSRGEPESDPDPTRILENEDVEIEPHTENIVDLVELPEREEDEVVDDHSNDDQVKKFLTRTYQPRVSLRPFDLSLIEEEEEDELPRRRRISRNNQSDVRNAHINNKSSTEEDDSSNIIPCVDLVEEDANENDRSKLESTVSKETTHSESKETVSLDDDVVIVPKEVSNELTHPPSQSQSSKTKKQAGTATDRRETYIVKSNKTHIEEETPKSKTDISEKMFLNVIEDDPQEGPSWLFEDLFNPNKKGVANRQSSRRPLRRKASSCSKKLSFVNYCPDPRELRPYDDGSSSDDLSFDEDETYKAPPKSQSQSKLKGKRNRVDSIEKSSSTKYKRSKIEKQRVSTTTTTSSLDTKGDSNHSKSKISDSTFSEKTEENETTAAEDTSLNSSRRPKRAAAALVANMKEPSLNMKMRNPNKMGEKVKNSTSRKKSE</sequence>
<dbReference type="OMA" id="VRNAHIN"/>
<feature type="compositionally biased region" description="Basic residues" evidence="2">
    <location>
        <begin position="449"/>
        <end position="458"/>
    </location>
</feature>
<reference evidence="3" key="1">
    <citation type="submission" date="2014-05" db="EMBL/GenBank/DDBJ databases">
        <authorList>
            <person name="Chronopoulou M."/>
        </authorList>
    </citation>
    <scope>NUCLEOTIDE SEQUENCE</scope>
    <source>
        <tissue evidence="3">Whole organism</tissue>
    </source>
</reference>